<dbReference type="EMBL" id="JAJNAY010000001">
    <property type="protein sequence ID" value="MCD1116742.1"/>
    <property type="molecule type" value="Genomic_DNA"/>
</dbReference>
<gene>
    <name evidence="1" type="ORF">LO744_07720</name>
</gene>
<name>A0A9Q3YX65_9FLAO</name>
<organism evidence="1 2">
    <name type="scientific">Chryseobacterium turcicum</name>
    <dbReference type="NCBI Taxonomy" id="2898076"/>
    <lineage>
        <taxon>Bacteria</taxon>
        <taxon>Pseudomonadati</taxon>
        <taxon>Bacteroidota</taxon>
        <taxon>Flavobacteriia</taxon>
        <taxon>Flavobacteriales</taxon>
        <taxon>Weeksellaceae</taxon>
        <taxon>Chryseobacterium group</taxon>
        <taxon>Chryseobacterium</taxon>
    </lineage>
</organism>
<keyword evidence="2" id="KW-1185">Reference proteome</keyword>
<reference evidence="1" key="1">
    <citation type="submission" date="2021-11" db="EMBL/GenBank/DDBJ databases">
        <title>Description of novel Chryseobacterium species.</title>
        <authorList>
            <person name="Saticioglu I.B."/>
            <person name="Ay H."/>
            <person name="Altun S."/>
            <person name="Duman M."/>
        </authorList>
    </citation>
    <scope>NUCLEOTIDE SEQUENCE</scope>
    <source>
        <strain evidence="1">C-17</strain>
    </source>
</reference>
<proteinExistence type="predicted"/>
<accession>A0A9Q3YX65</accession>
<sequence length="67" mass="7074">MPALSGRRFLTAFASPDGANNDWLIIPADSGAFSFNATSLTNTLQEKIQILYSTKGSEAADFTAFGG</sequence>
<dbReference type="Proteomes" id="UP001108025">
    <property type="component" value="Unassembled WGS sequence"/>
</dbReference>
<evidence type="ECO:0000313" key="1">
    <source>
        <dbReference type="EMBL" id="MCD1116742.1"/>
    </source>
</evidence>
<protein>
    <submittedName>
        <fullName evidence="1">Uncharacterized protein</fullName>
    </submittedName>
</protein>
<dbReference type="AlphaFoldDB" id="A0A9Q3YX65"/>
<evidence type="ECO:0000313" key="2">
    <source>
        <dbReference type="Proteomes" id="UP001108025"/>
    </source>
</evidence>
<comment type="caution">
    <text evidence="1">The sequence shown here is derived from an EMBL/GenBank/DDBJ whole genome shotgun (WGS) entry which is preliminary data.</text>
</comment>
<dbReference type="RefSeq" id="WP_230668512.1">
    <property type="nucleotide sequence ID" value="NZ_JAJNAY010000001.1"/>
</dbReference>
<dbReference type="Gene3D" id="2.60.120.200">
    <property type="match status" value="1"/>
</dbReference>